<accession>A0A6J6QB18</accession>
<dbReference type="AlphaFoldDB" id="A0A6J6QB18"/>
<evidence type="ECO:0000313" key="1">
    <source>
        <dbReference type="EMBL" id="CAB4705094.1"/>
    </source>
</evidence>
<sequence>MASATSSVSRSSKSGAIVGSTVTARRTSRPRVSERAWTTIGFKRVSRTSLVNSLGAAIKAVSSTRPSGLVSATKARCCGVKTPSAREAKVWAQICARSVVATSTCSTMLFPIRYQQTVHMFIHRCGRFSWAEVPNIINHPLEHNPWGNFQTEKAITGTPV</sequence>
<reference evidence="1" key="1">
    <citation type="submission" date="2020-05" db="EMBL/GenBank/DDBJ databases">
        <authorList>
            <person name="Chiriac C."/>
            <person name="Salcher M."/>
            <person name="Ghai R."/>
            <person name="Kavagutti S V."/>
        </authorList>
    </citation>
    <scope>NUCLEOTIDE SEQUENCE</scope>
</reference>
<dbReference type="EMBL" id="CAEZXZ010000089">
    <property type="protein sequence ID" value="CAB4705094.1"/>
    <property type="molecule type" value="Genomic_DNA"/>
</dbReference>
<organism evidence="1">
    <name type="scientific">freshwater metagenome</name>
    <dbReference type="NCBI Taxonomy" id="449393"/>
    <lineage>
        <taxon>unclassified sequences</taxon>
        <taxon>metagenomes</taxon>
        <taxon>ecological metagenomes</taxon>
    </lineage>
</organism>
<gene>
    <name evidence="1" type="ORF">UFOPK2625_00701</name>
</gene>
<proteinExistence type="predicted"/>
<name>A0A6J6QB18_9ZZZZ</name>
<protein>
    <submittedName>
        <fullName evidence="1">Unannotated protein</fullName>
    </submittedName>
</protein>